<dbReference type="EMBL" id="BPLR01002509">
    <property type="protein sequence ID" value="GIX74532.1"/>
    <property type="molecule type" value="Genomic_DNA"/>
</dbReference>
<evidence type="ECO:0000313" key="2">
    <source>
        <dbReference type="EMBL" id="GIX74532.1"/>
    </source>
</evidence>
<comment type="caution">
    <text evidence="2">The sequence shown here is derived from an EMBL/GenBank/DDBJ whole genome shotgun (WGS) entry which is preliminary data.</text>
</comment>
<gene>
    <name evidence="2" type="ORF">CEXT_40131</name>
</gene>
<proteinExistence type="predicted"/>
<sequence>MSTKGILYLEGDSPWPPYVPNKRRENPPTRPGDREKVHQSWSFFFSPRFFRVACNFFPFTVNIECEGSKLFQAAGVGVGHNGQTQRALCATTTC</sequence>
<evidence type="ECO:0000256" key="1">
    <source>
        <dbReference type="SAM" id="MobiDB-lite"/>
    </source>
</evidence>
<dbReference type="AlphaFoldDB" id="A0AAV4MSW6"/>
<feature type="compositionally biased region" description="Basic and acidic residues" evidence="1">
    <location>
        <begin position="22"/>
        <end position="35"/>
    </location>
</feature>
<name>A0AAV4MSW6_CAEEX</name>
<keyword evidence="3" id="KW-1185">Reference proteome</keyword>
<accession>A0AAV4MSW6</accession>
<reference evidence="2 3" key="1">
    <citation type="submission" date="2021-06" db="EMBL/GenBank/DDBJ databases">
        <title>Caerostris extrusa draft genome.</title>
        <authorList>
            <person name="Kono N."/>
            <person name="Arakawa K."/>
        </authorList>
    </citation>
    <scope>NUCLEOTIDE SEQUENCE [LARGE SCALE GENOMIC DNA]</scope>
</reference>
<organism evidence="2 3">
    <name type="scientific">Caerostris extrusa</name>
    <name type="common">Bark spider</name>
    <name type="synonym">Caerostris bankana</name>
    <dbReference type="NCBI Taxonomy" id="172846"/>
    <lineage>
        <taxon>Eukaryota</taxon>
        <taxon>Metazoa</taxon>
        <taxon>Ecdysozoa</taxon>
        <taxon>Arthropoda</taxon>
        <taxon>Chelicerata</taxon>
        <taxon>Arachnida</taxon>
        <taxon>Araneae</taxon>
        <taxon>Araneomorphae</taxon>
        <taxon>Entelegynae</taxon>
        <taxon>Araneoidea</taxon>
        <taxon>Araneidae</taxon>
        <taxon>Caerostris</taxon>
    </lineage>
</organism>
<feature type="region of interest" description="Disordered" evidence="1">
    <location>
        <begin position="1"/>
        <end position="35"/>
    </location>
</feature>
<evidence type="ECO:0000313" key="3">
    <source>
        <dbReference type="Proteomes" id="UP001054945"/>
    </source>
</evidence>
<protein>
    <submittedName>
        <fullName evidence="2">Uncharacterized protein</fullName>
    </submittedName>
</protein>
<dbReference type="Proteomes" id="UP001054945">
    <property type="component" value="Unassembled WGS sequence"/>
</dbReference>